<reference evidence="1 2" key="1">
    <citation type="submission" date="2020-08" db="EMBL/GenBank/DDBJ databases">
        <title>Genome Sequencing of Nocardia wallacei strain FMUON74 and assembly.</title>
        <authorList>
            <person name="Toyokawa M."/>
            <person name="Uesaka K."/>
        </authorList>
    </citation>
    <scope>NUCLEOTIDE SEQUENCE [LARGE SCALE GENOMIC DNA]</scope>
    <source>
        <strain evidence="1 2">FMUON74</strain>
    </source>
</reference>
<gene>
    <name evidence="1" type="ORF">NWFMUON74_61350</name>
</gene>
<organism evidence="1 2">
    <name type="scientific">Nocardia wallacei</name>
    <dbReference type="NCBI Taxonomy" id="480035"/>
    <lineage>
        <taxon>Bacteria</taxon>
        <taxon>Bacillati</taxon>
        <taxon>Actinomycetota</taxon>
        <taxon>Actinomycetes</taxon>
        <taxon>Mycobacteriales</taxon>
        <taxon>Nocardiaceae</taxon>
        <taxon>Nocardia</taxon>
    </lineage>
</organism>
<dbReference type="KEGG" id="nwl:NWFMUON74_61350"/>
<dbReference type="GeneID" id="80350548"/>
<evidence type="ECO:0008006" key="3">
    <source>
        <dbReference type="Google" id="ProtNLM"/>
    </source>
</evidence>
<keyword evidence="2" id="KW-1185">Reference proteome</keyword>
<proteinExistence type="predicted"/>
<evidence type="ECO:0000313" key="1">
    <source>
        <dbReference type="EMBL" id="BCK58363.1"/>
    </source>
</evidence>
<dbReference type="Proteomes" id="UP000516173">
    <property type="component" value="Chromosome"/>
</dbReference>
<dbReference type="AlphaFoldDB" id="A0A7G1KW09"/>
<accession>A0A7G1KW09</accession>
<dbReference type="PROSITE" id="PS51257">
    <property type="entry name" value="PROKAR_LIPOPROTEIN"/>
    <property type="match status" value="1"/>
</dbReference>
<sequence>MRSRSAALVVLTTGLLITSCTEGPSPDFVSGTVIAKDHTEEMWIPVTISCGQNCTTTIQQYVPGSYTLHVSWYDHGYRNTDIAVESVAYEQIEVGDTYPRTEPAVPR</sequence>
<dbReference type="EMBL" id="AP023396">
    <property type="protein sequence ID" value="BCK58363.1"/>
    <property type="molecule type" value="Genomic_DNA"/>
</dbReference>
<dbReference type="RefSeq" id="WP_187685122.1">
    <property type="nucleotide sequence ID" value="NZ_AP023396.1"/>
</dbReference>
<evidence type="ECO:0000313" key="2">
    <source>
        <dbReference type="Proteomes" id="UP000516173"/>
    </source>
</evidence>
<name>A0A7G1KW09_9NOCA</name>
<protein>
    <recommendedName>
        <fullName evidence="3">Lipoprotein</fullName>
    </recommendedName>
</protein>